<dbReference type="AlphaFoldDB" id="A0A397VKG4"/>
<evidence type="ECO:0000313" key="1">
    <source>
        <dbReference type="EMBL" id="RIB22964.1"/>
    </source>
</evidence>
<reference evidence="1 2" key="1">
    <citation type="submission" date="2018-06" db="EMBL/GenBank/DDBJ databases">
        <title>Comparative genomics reveals the genomic features of Rhizophagus irregularis, R. cerebriforme, R. diaphanum and Gigaspora rosea, and their symbiotic lifestyle signature.</title>
        <authorList>
            <person name="Morin E."/>
            <person name="San Clemente H."/>
            <person name="Chen E.C.H."/>
            <person name="De La Providencia I."/>
            <person name="Hainaut M."/>
            <person name="Kuo A."/>
            <person name="Kohler A."/>
            <person name="Murat C."/>
            <person name="Tang N."/>
            <person name="Roy S."/>
            <person name="Loubradou J."/>
            <person name="Henrissat B."/>
            <person name="Grigoriev I.V."/>
            <person name="Corradi N."/>
            <person name="Roux C."/>
            <person name="Martin F.M."/>
        </authorList>
    </citation>
    <scope>NUCLEOTIDE SEQUENCE [LARGE SCALE GENOMIC DNA]</scope>
    <source>
        <strain evidence="1 2">DAOM 194757</strain>
    </source>
</reference>
<protein>
    <submittedName>
        <fullName evidence="1">Uncharacterized protein</fullName>
    </submittedName>
</protein>
<comment type="caution">
    <text evidence="1">The sequence shown here is derived from an EMBL/GenBank/DDBJ whole genome shotgun (WGS) entry which is preliminary data.</text>
</comment>
<dbReference type="OrthoDB" id="2398413at2759"/>
<dbReference type="Proteomes" id="UP000266673">
    <property type="component" value="Unassembled WGS sequence"/>
</dbReference>
<dbReference type="EMBL" id="QKWP01000284">
    <property type="protein sequence ID" value="RIB22964.1"/>
    <property type="molecule type" value="Genomic_DNA"/>
</dbReference>
<evidence type="ECO:0000313" key="2">
    <source>
        <dbReference type="Proteomes" id="UP000266673"/>
    </source>
</evidence>
<organism evidence="1 2">
    <name type="scientific">Gigaspora rosea</name>
    <dbReference type="NCBI Taxonomy" id="44941"/>
    <lineage>
        <taxon>Eukaryota</taxon>
        <taxon>Fungi</taxon>
        <taxon>Fungi incertae sedis</taxon>
        <taxon>Mucoromycota</taxon>
        <taxon>Glomeromycotina</taxon>
        <taxon>Glomeromycetes</taxon>
        <taxon>Diversisporales</taxon>
        <taxon>Gigasporaceae</taxon>
        <taxon>Gigaspora</taxon>
    </lineage>
</organism>
<proteinExistence type="predicted"/>
<accession>A0A397VKG4</accession>
<gene>
    <name evidence="1" type="ORF">C2G38_2172527</name>
</gene>
<keyword evidence="2" id="KW-1185">Reference proteome</keyword>
<sequence>MQVGSMCPLDHNIIFHEFSSKFQLFQELGTKKAVEENISDFAKALKPGYTPKVKSFLQEISIAEQWLFEPKDLFHSDAIEVISLSTVQGFLLLYENIDQAEKLLARSEKNVIHAKKEVILSYYQLGKADAEKLKDWIDSAYNSKKNLLSESKASSISSIIEAFLKHEVDRYQRNKKPRYNPTIEVKTESHCIVIPVLNPEKLGFEEETKSRISDSSSNSLLYNTNIAHYTLKKRLMLESKKLKIIYIKN</sequence>
<name>A0A397VKG4_9GLOM</name>